<feature type="transmembrane region" description="Helical" evidence="8">
    <location>
        <begin position="12"/>
        <end position="37"/>
    </location>
</feature>
<comment type="subcellular location">
    <subcellularLocation>
        <location evidence="1">Cell inner membrane</location>
        <topology evidence="1">Multi-pass membrane protein</topology>
    </subcellularLocation>
</comment>
<dbReference type="InterPro" id="IPR040423">
    <property type="entry name" value="PEA_transferase"/>
</dbReference>
<evidence type="ECO:0000256" key="6">
    <source>
        <dbReference type="ARBA" id="ARBA00022989"/>
    </source>
</evidence>
<sequence length="542" mass="62198">MREKFLTKLNIQLPVFNLLMALYTAVFLNIPLFIFLLNLSPVGDGFLPMYFLAVFLLVLICFLYIGFSCISIPFIHKPIVILILLTASLAQYFMLKYGIVVDSFMVENVLETDFKESRELLTSNLVFIFFITGLLPTILVCRSNIVYPNKVLTFLKCLSGVIVCAGLMLLLIFFQFKTFASIFRNHKDIVHRIIPNNFVNAIYQNLKLIYPAEKPIDFIPSEAVKDKRWSIHKRPSIFVFVVGETARAENFSLNGYKRETNPKLKALDIINYENVSACGTSTAASVPCIFSSFDRANFTKGNLKHSDNLLNLIKSSDFQVLWIDNNSGCKEVCDGSTTIHTDKWLRNKYDKEIYDESMLEILEDYISHNKGQDLFVVLHQKGSHGPAYYIRTPESFYQFTPICKTTELQQCSPESIVNSYDNTILYTDYFLAKLIAFLKDKKDVNTAMLYVSDHGESLGENGIYLHGMPYMIAPKNQKHVPMIMWLSDNYLDDFKIHKNCLSLKKEDNFSHDNLFHSILDALQIKTKVLDKKLSIFYGCISR</sequence>
<feature type="domain" description="Sulfatase N-terminal" evidence="9">
    <location>
        <begin position="238"/>
        <end position="523"/>
    </location>
</feature>
<keyword evidence="3" id="KW-0997">Cell inner membrane</keyword>
<dbReference type="SUPFAM" id="SSF53649">
    <property type="entry name" value="Alkaline phosphatase-like"/>
    <property type="match status" value="1"/>
</dbReference>
<dbReference type="InterPro" id="IPR000917">
    <property type="entry name" value="Sulfatase_N"/>
</dbReference>
<keyword evidence="5 8" id="KW-0812">Transmembrane</keyword>
<dbReference type="RefSeq" id="WP_323732886.1">
    <property type="nucleotide sequence ID" value="NZ_CP110820.1"/>
</dbReference>
<evidence type="ECO:0000259" key="9">
    <source>
        <dbReference type="Pfam" id="PF00884"/>
    </source>
</evidence>
<evidence type="ECO:0000313" key="12">
    <source>
        <dbReference type="Proteomes" id="UP001327219"/>
    </source>
</evidence>
<evidence type="ECO:0000256" key="8">
    <source>
        <dbReference type="SAM" id="Phobius"/>
    </source>
</evidence>
<gene>
    <name evidence="11" type="ORF">Bandiella_01514</name>
</gene>
<dbReference type="EMBL" id="CP110820">
    <property type="protein sequence ID" value="WPX97365.1"/>
    <property type="molecule type" value="Genomic_DNA"/>
</dbReference>
<feature type="transmembrane region" description="Helical" evidence="8">
    <location>
        <begin position="153"/>
        <end position="176"/>
    </location>
</feature>
<evidence type="ECO:0000313" key="11">
    <source>
        <dbReference type="EMBL" id="WPX97365.1"/>
    </source>
</evidence>
<dbReference type="NCBIfam" id="NF028537">
    <property type="entry name" value="P_eth_NH2_trans"/>
    <property type="match status" value="1"/>
</dbReference>
<evidence type="ECO:0000256" key="5">
    <source>
        <dbReference type="ARBA" id="ARBA00022692"/>
    </source>
</evidence>
<feature type="transmembrane region" description="Helical" evidence="8">
    <location>
        <begin position="79"/>
        <end position="100"/>
    </location>
</feature>
<organism evidence="11 12">
    <name type="scientific">Candidatus Bandiella euplotis</name>
    <dbReference type="NCBI Taxonomy" id="1664265"/>
    <lineage>
        <taxon>Bacteria</taxon>
        <taxon>Pseudomonadati</taxon>
        <taxon>Pseudomonadota</taxon>
        <taxon>Alphaproteobacteria</taxon>
        <taxon>Rickettsiales</taxon>
        <taxon>Candidatus Midichloriaceae</taxon>
        <taxon>Candidatus Bandiella</taxon>
    </lineage>
</organism>
<evidence type="ECO:0000259" key="10">
    <source>
        <dbReference type="Pfam" id="PF08019"/>
    </source>
</evidence>
<keyword evidence="6 8" id="KW-1133">Transmembrane helix</keyword>
<feature type="domain" description="Phosphoethanolamine transferase N-terminal" evidence="10">
    <location>
        <begin position="59"/>
        <end position="207"/>
    </location>
</feature>
<dbReference type="Proteomes" id="UP001327219">
    <property type="component" value="Chromosome"/>
</dbReference>
<keyword evidence="7 8" id="KW-0472">Membrane</keyword>
<dbReference type="Pfam" id="PF00884">
    <property type="entry name" value="Sulfatase"/>
    <property type="match status" value="1"/>
</dbReference>
<dbReference type="InterPro" id="IPR058130">
    <property type="entry name" value="PEA_transf_C"/>
</dbReference>
<feature type="transmembrane region" description="Helical" evidence="8">
    <location>
        <begin position="49"/>
        <end position="67"/>
    </location>
</feature>
<evidence type="ECO:0000256" key="2">
    <source>
        <dbReference type="ARBA" id="ARBA00022475"/>
    </source>
</evidence>
<dbReference type="InterPro" id="IPR017850">
    <property type="entry name" value="Alkaline_phosphatase_core_sf"/>
</dbReference>
<evidence type="ECO:0000256" key="3">
    <source>
        <dbReference type="ARBA" id="ARBA00022519"/>
    </source>
</evidence>
<evidence type="ECO:0000256" key="1">
    <source>
        <dbReference type="ARBA" id="ARBA00004429"/>
    </source>
</evidence>
<keyword evidence="2" id="KW-1003">Cell membrane</keyword>
<dbReference type="Gene3D" id="3.40.720.10">
    <property type="entry name" value="Alkaline Phosphatase, subunit A"/>
    <property type="match status" value="1"/>
</dbReference>
<dbReference type="CDD" id="cd16017">
    <property type="entry name" value="LptA"/>
    <property type="match status" value="1"/>
</dbReference>
<evidence type="ECO:0000256" key="4">
    <source>
        <dbReference type="ARBA" id="ARBA00022679"/>
    </source>
</evidence>
<proteinExistence type="predicted"/>
<keyword evidence="12" id="KW-1185">Reference proteome</keyword>
<name>A0ABZ0UR26_9RICK</name>
<feature type="transmembrane region" description="Helical" evidence="8">
    <location>
        <begin position="120"/>
        <end position="141"/>
    </location>
</feature>
<dbReference type="PANTHER" id="PTHR30443">
    <property type="entry name" value="INNER MEMBRANE PROTEIN"/>
    <property type="match status" value="1"/>
</dbReference>
<reference evidence="11 12" key="1">
    <citation type="submission" date="2022-11" db="EMBL/GenBank/DDBJ databases">
        <title>Host association and intracellularity evolved multiple times independently in the Rickettsiales.</title>
        <authorList>
            <person name="Castelli M."/>
            <person name="Nardi T."/>
            <person name="Gammuto L."/>
            <person name="Bellinzona G."/>
            <person name="Sabaneyeva E."/>
            <person name="Potekhin A."/>
            <person name="Serra V."/>
            <person name="Petroni G."/>
            <person name="Sassera D."/>
        </authorList>
    </citation>
    <scope>NUCLEOTIDE SEQUENCE [LARGE SCALE GENOMIC DNA]</scope>
    <source>
        <strain evidence="11 12">NDG2</strain>
    </source>
</reference>
<dbReference type="GO" id="GO:0016740">
    <property type="term" value="F:transferase activity"/>
    <property type="evidence" value="ECO:0007669"/>
    <property type="project" value="UniProtKB-KW"/>
</dbReference>
<dbReference type="Pfam" id="PF08019">
    <property type="entry name" value="EptA_B_N"/>
    <property type="match status" value="1"/>
</dbReference>
<dbReference type="InterPro" id="IPR012549">
    <property type="entry name" value="EptA-like_N"/>
</dbReference>
<keyword evidence="4 11" id="KW-0808">Transferase</keyword>
<evidence type="ECO:0000256" key="7">
    <source>
        <dbReference type="ARBA" id="ARBA00023136"/>
    </source>
</evidence>
<dbReference type="PANTHER" id="PTHR30443:SF0">
    <property type="entry name" value="PHOSPHOETHANOLAMINE TRANSFERASE EPTA"/>
    <property type="match status" value="1"/>
</dbReference>
<accession>A0ABZ0UR26</accession>
<protein>
    <submittedName>
        <fullName evidence="11">Phosphoethanolamine transferase EptA</fullName>
    </submittedName>
</protein>